<accession>A0A1J5SHL7</accession>
<dbReference type="PANTHER" id="PTHR30419:SF8">
    <property type="entry name" value="NITROGEN ASSIMILATION TRANSCRIPTIONAL ACTIVATOR-RELATED"/>
    <property type="match status" value="1"/>
</dbReference>
<protein>
    <submittedName>
        <fullName evidence="6">HTH-type transcriptional regulator GltC</fullName>
    </submittedName>
</protein>
<gene>
    <name evidence="6" type="primary">gltC_4</name>
    <name evidence="6" type="ORF">GALL_143870</name>
</gene>
<keyword evidence="3" id="KW-0238">DNA-binding</keyword>
<dbReference type="Pfam" id="PF03466">
    <property type="entry name" value="LysR_substrate"/>
    <property type="match status" value="1"/>
</dbReference>
<sequence>MKLSQLHHLVTVAEVGTVRQAAKILFLSQSSVTKSIQQLEAELNVELLHRGSHGVTPTAAGRTLIARAKVIEAELREARNDIDSIMGAGTGEIKISMSPSVAMALAPQAIIEFRRTRPKVSFQLQEGVYPDALHAVRTGEIDFAICLTPERTHDEGLSCELLLPDRLTPAVRTNHPFAQSRKKLADITDADWVIYRRGRSGRDVFEQTFIAAGIKPPSSTIECASFACALALVERGDYITLVPKQLFWERASSRRGIVPLTMDAAMPPWNIAVFYRSEHEISPVCRAFLQELKLVATNILVNPRNSVVKV</sequence>
<dbReference type="PROSITE" id="PS50931">
    <property type="entry name" value="HTH_LYSR"/>
    <property type="match status" value="1"/>
</dbReference>
<dbReference type="EMBL" id="MLJW01000065">
    <property type="protein sequence ID" value="OIR03528.1"/>
    <property type="molecule type" value="Genomic_DNA"/>
</dbReference>
<proteinExistence type="inferred from homology"/>
<dbReference type="SUPFAM" id="SSF53850">
    <property type="entry name" value="Periplasmic binding protein-like II"/>
    <property type="match status" value="1"/>
</dbReference>
<dbReference type="Pfam" id="PF00126">
    <property type="entry name" value="HTH_1"/>
    <property type="match status" value="1"/>
</dbReference>
<dbReference type="GO" id="GO:0003700">
    <property type="term" value="F:DNA-binding transcription factor activity"/>
    <property type="evidence" value="ECO:0007669"/>
    <property type="project" value="InterPro"/>
</dbReference>
<dbReference type="PANTHER" id="PTHR30419">
    <property type="entry name" value="HTH-TYPE TRANSCRIPTIONAL REGULATOR YBHD"/>
    <property type="match status" value="1"/>
</dbReference>
<dbReference type="InterPro" id="IPR036388">
    <property type="entry name" value="WH-like_DNA-bd_sf"/>
</dbReference>
<evidence type="ECO:0000256" key="3">
    <source>
        <dbReference type="ARBA" id="ARBA00023125"/>
    </source>
</evidence>
<dbReference type="InterPro" id="IPR000847">
    <property type="entry name" value="LysR_HTH_N"/>
</dbReference>
<dbReference type="InterPro" id="IPR050950">
    <property type="entry name" value="HTH-type_LysR_regulators"/>
</dbReference>
<name>A0A1J5SHL7_9ZZZZ</name>
<evidence type="ECO:0000256" key="1">
    <source>
        <dbReference type="ARBA" id="ARBA00009437"/>
    </source>
</evidence>
<keyword evidence="2" id="KW-0805">Transcription regulation</keyword>
<dbReference type="Gene3D" id="3.40.190.290">
    <property type="match status" value="1"/>
</dbReference>
<dbReference type="GO" id="GO:0005829">
    <property type="term" value="C:cytosol"/>
    <property type="evidence" value="ECO:0007669"/>
    <property type="project" value="TreeGrafter"/>
</dbReference>
<keyword evidence="4" id="KW-0804">Transcription</keyword>
<organism evidence="6">
    <name type="scientific">mine drainage metagenome</name>
    <dbReference type="NCBI Taxonomy" id="410659"/>
    <lineage>
        <taxon>unclassified sequences</taxon>
        <taxon>metagenomes</taxon>
        <taxon>ecological metagenomes</taxon>
    </lineage>
</organism>
<comment type="caution">
    <text evidence="6">The sequence shown here is derived from an EMBL/GenBank/DDBJ whole genome shotgun (WGS) entry which is preliminary data.</text>
</comment>
<dbReference type="InterPro" id="IPR005119">
    <property type="entry name" value="LysR_subst-bd"/>
</dbReference>
<dbReference type="GO" id="GO:0003677">
    <property type="term" value="F:DNA binding"/>
    <property type="evidence" value="ECO:0007669"/>
    <property type="project" value="UniProtKB-KW"/>
</dbReference>
<dbReference type="Gene3D" id="1.10.10.10">
    <property type="entry name" value="Winged helix-like DNA-binding domain superfamily/Winged helix DNA-binding domain"/>
    <property type="match status" value="1"/>
</dbReference>
<evidence type="ECO:0000259" key="5">
    <source>
        <dbReference type="PROSITE" id="PS50931"/>
    </source>
</evidence>
<evidence type="ECO:0000256" key="2">
    <source>
        <dbReference type="ARBA" id="ARBA00023015"/>
    </source>
</evidence>
<reference evidence="6" key="1">
    <citation type="submission" date="2016-10" db="EMBL/GenBank/DDBJ databases">
        <title>Sequence of Gallionella enrichment culture.</title>
        <authorList>
            <person name="Poehlein A."/>
            <person name="Muehling M."/>
            <person name="Daniel R."/>
        </authorList>
    </citation>
    <scope>NUCLEOTIDE SEQUENCE</scope>
</reference>
<evidence type="ECO:0000256" key="4">
    <source>
        <dbReference type="ARBA" id="ARBA00023163"/>
    </source>
</evidence>
<dbReference type="PRINTS" id="PR00039">
    <property type="entry name" value="HTHLYSR"/>
</dbReference>
<dbReference type="FunFam" id="1.10.10.10:FF:000001">
    <property type="entry name" value="LysR family transcriptional regulator"/>
    <property type="match status" value="1"/>
</dbReference>
<dbReference type="InterPro" id="IPR036390">
    <property type="entry name" value="WH_DNA-bd_sf"/>
</dbReference>
<feature type="domain" description="HTH lysR-type" evidence="5">
    <location>
        <begin position="1"/>
        <end position="58"/>
    </location>
</feature>
<evidence type="ECO:0000313" key="6">
    <source>
        <dbReference type="EMBL" id="OIR03528.1"/>
    </source>
</evidence>
<dbReference type="AlphaFoldDB" id="A0A1J5SHL7"/>
<dbReference type="SUPFAM" id="SSF46785">
    <property type="entry name" value="Winged helix' DNA-binding domain"/>
    <property type="match status" value="1"/>
</dbReference>
<comment type="similarity">
    <text evidence="1">Belongs to the LysR transcriptional regulatory family.</text>
</comment>